<keyword evidence="4 7" id="KW-0573">Peptidoglycan synthesis</keyword>
<dbReference type="NCBIfam" id="NF001126">
    <property type="entry name" value="PRK00139.1-4"/>
    <property type="match status" value="1"/>
</dbReference>
<dbReference type="AlphaFoldDB" id="A0A246JMU9"/>
<dbReference type="Gene3D" id="3.40.1190.10">
    <property type="entry name" value="Mur-like, catalytic domain"/>
    <property type="match status" value="1"/>
</dbReference>
<dbReference type="UniPathway" id="UPA00219"/>
<feature type="binding site" evidence="7">
    <location>
        <position position="482"/>
    </location>
    <ligand>
        <name>meso-2,6-diaminopimelate</name>
        <dbReference type="ChEBI" id="CHEBI:57791"/>
    </ligand>
</feature>
<dbReference type="HAMAP" id="MF_00208">
    <property type="entry name" value="MurE"/>
    <property type="match status" value="1"/>
</dbReference>
<comment type="cofactor">
    <cofactor evidence="7">
        <name>Mg(2+)</name>
        <dbReference type="ChEBI" id="CHEBI:18420"/>
    </cofactor>
</comment>
<evidence type="ECO:0000256" key="1">
    <source>
        <dbReference type="ARBA" id="ARBA00005898"/>
    </source>
</evidence>
<feature type="binding site" evidence="7">
    <location>
        <begin position="112"/>
        <end position="118"/>
    </location>
    <ligand>
        <name>ATP</name>
        <dbReference type="ChEBI" id="CHEBI:30616"/>
    </ligand>
</feature>
<dbReference type="GO" id="GO:0005737">
    <property type="term" value="C:cytoplasm"/>
    <property type="evidence" value="ECO:0007669"/>
    <property type="project" value="UniProtKB-SubCell"/>
</dbReference>
<feature type="domain" description="Mur ligase N-terminal catalytic" evidence="9">
    <location>
        <begin position="25"/>
        <end position="98"/>
    </location>
</feature>
<dbReference type="InterPro" id="IPR004101">
    <property type="entry name" value="Mur_ligase_C"/>
</dbReference>
<dbReference type="InterPro" id="IPR013221">
    <property type="entry name" value="Mur_ligase_cen"/>
</dbReference>
<dbReference type="PANTHER" id="PTHR23135:SF4">
    <property type="entry name" value="UDP-N-ACETYLMURAMOYL-L-ALANYL-D-GLUTAMATE--2,6-DIAMINOPIMELATE LIGASE MURE HOMOLOG, CHLOROPLASTIC"/>
    <property type="match status" value="1"/>
</dbReference>
<keyword evidence="3 7" id="KW-0133">Cell shape</keyword>
<reference evidence="12 13" key="1">
    <citation type="journal article" date="2008" name="Int. J. Syst. Evol. Microbiol.">
        <title>Description of Roseateles aquatilis sp. nov. and Roseateles terrae sp. nov., in the class Betaproteobacteria, and emended description of the genus Roseateles.</title>
        <authorList>
            <person name="Gomila M."/>
            <person name="Bowien B."/>
            <person name="Falsen E."/>
            <person name="Moore E.R."/>
            <person name="Lalucat J."/>
        </authorList>
    </citation>
    <scope>NUCLEOTIDE SEQUENCE [LARGE SCALE GENOMIC DNA]</scope>
    <source>
        <strain evidence="12 13">CCUG 48205</strain>
    </source>
</reference>
<evidence type="ECO:0000256" key="6">
    <source>
        <dbReference type="ARBA" id="ARBA00023316"/>
    </source>
</evidence>
<dbReference type="GO" id="GO:0008360">
    <property type="term" value="P:regulation of cell shape"/>
    <property type="evidence" value="ECO:0007669"/>
    <property type="project" value="UniProtKB-KW"/>
</dbReference>
<keyword evidence="2 7" id="KW-0132">Cell division</keyword>
<dbReference type="NCBIfam" id="TIGR01085">
    <property type="entry name" value="murE"/>
    <property type="match status" value="1"/>
</dbReference>
<keyword evidence="7 12" id="KW-0436">Ligase</keyword>
<evidence type="ECO:0000256" key="5">
    <source>
        <dbReference type="ARBA" id="ARBA00023306"/>
    </source>
</evidence>
<feature type="binding site" evidence="7">
    <location>
        <position position="197"/>
    </location>
    <ligand>
        <name>UDP-N-acetyl-alpha-D-muramoyl-L-alanyl-D-glutamate</name>
        <dbReference type="ChEBI" id="CHEBI:83900"/>
    </ligand>
</feature>
<feature type="short sequence motif" description="Meso-diaminopimelate recognition motif" evidence="7">
    <location>
        <begin position="427"/>
        <end position="430"/>
    </location>
</feature>
<dbReference type="GO" id="GO:0000287">
    <property type="term" value="F:magnesium ion binding"/>
    <property type="evidence" value="ECO:0007669"/>
    <property type="project" value="UniProtKB-UniRule"/>
</dbReference>
<dbReference type="SUPFAM" id="SSF53244">
    <property type="entry name" value="MurD-like peptide ligases, peptide-binding domain"/>
    <property type="match status" value="1"/>
</dbReference>
<dbReference type="GO" id="GO:0008765">
    <property type="term" value="F:UDP-N-acetylmuramoylalanyl-D-glutamate-2,6-diaminopimelate ligase activity"/>
    <property type="evidence" value="ECO:0007669"/>
    <property type="project" value="UniProtKB-UniRule"/>
</dbReference>
<dbReference type="Gene3D" id="3.90.190.20">
    <property type="entry name" value="Mur ligase, C-terminal domain"/>
    <property type="match status" value="1"/>
</dbReference>
<evidence type="ECO:0000256" key="7">
    <source>
        <dbReference type="HAMAP-Rule" id="MF_00208"/>
    </source>
</evidence>
<keyword evidence="7" id="KW-0067">ATP-binding</keyword>
<feature type="binding site" evidence="7">
    <location>
        <begin position="162"/>
        <end position="163"/>
    </location>
    <ligand>
        <name>UDP-N-acetyl-alpha-D-muramoyl-L-alanyl-D-glutamate</name>
        <dbReference type="ChEBI" id="CHEBI:83900"/>
    </ligand>
</feature>
<evidence type="ECO:0000259" key="9">
    <source>
        <dbReference type="Pfam" id="PF01225"/>
    </source>
</evidence>
<dbReference type="Gene3D" id="3.40.1390.10">
    <property type="entry name" value="MurE/MurF, N-terminal domain"/>
    <property type="match status" value="1"/>
</dbReference>
<dbReference type="SUPFAM" id="SSF53623">
    <property type="entry name" value="MurD-like peptide ligases, catalytic domain"/>
    <property type="match status" value="1"/>
</dbReference>
<evidence type="ECO:0000259" key="10">
    <source>
        <dbReference type="Pfam" id="PF02875"/>
    </source>
</evidence>
<accession>A0A246JMU9</accession>
<dbReference type="InterPro" id="IPR035911">
    <property type="entry name" value="MurE/MurF_N"/>
</dbReference>
<evidence type="ECO:0000256" key="8">
    <source>
        <dbReference type="RuleBase" id="RU004135"/>
    </source>
</evidence>
<dbReference type="InterPro" id="IPR036565">
    <property type="entry name" value="Mur-like_cat_sf"/>
</dbReference>
<comment type="caution">
    <text evidence="12">The sequence shown here is derived from an EMBL/GenBank/DDBJ whole genome shotgun (WGS) entry which is preliminary data.</text>
</comment>
<proteinExistence type="inferred from homology"/>
<dbReference type="InterPro" id="IPR005761">
    <property type="entry name" value="UDP-N-AcMur-Glu-dNH2Pim_ligase"/>
</dbReference>
<dbReference type="SUPFAM" id="SSF63418">
    <property type="entry name" value="MurE/MurF N-terminal domain"/>
    <property type="match status" value="1"/>
</dbReference>
<comment type="subcellular location">
    <subcellularLocation>
        <location evidence="7 8">Cytoplasm</location>
    </subcellularLocation>
</comment>
<dbReference type="GO" id="GO:0051301">
    <property type="term" value="P:cell division"/>
    <property type="evidence" value="ECO:0007669"/>
    <property type="project" value="UniProtKB-KW"/>
</dbReference>
<organism evidence="12 13">
    <name type="scientific">Roseateles aquatilis</name>
    <dbReference type="NCBI Taxonomy" id="431061"/>
    <lineage>
        <taxon>Bacteria</taxon>
        <taxon>Pseudomonadati</taxon>
        <taxon>Pseudomonadota</taxon>
        <taxon>Betaproteobacteria</taxon>
        <taxon>Burkholderiales</taxon>
        <taxon>Sphaerotilaceae</taxon>
        <taxon>Roseateles</taxon>
    </lineage>
</organism>
<dbReference type="EMBL" id="NIOF01000001">
    <property type="protein sequence ID" value="OWQ93974.1"/>
    <property type="molecule type" value="Genomic_DNA"/>
</dbReference>
<dbReference type="Pfam" id="PF02875">
    <property type="entry name" value="Mur_ligase_C"/>
    <property type="match status" value="1"/>
</dbReference>
<protein>
    <recommendedName>
        <fullName evidence="7">UDP-N-acetylmuramoyl-L-alanyl-D-glutamate--2,6-diaminopimelate ligase</fullName>
        <ecNumber evidence="7">6.3.2.13</ecNumber>
    </recommendedName>
    <alternativeName>
        <fullName evidence="7">Meso-A2pm-adding enzyme</fullName>
    </alternativeName>
    <alternativeName>
        <fullName evidence="7">Meso-diaminopimelate-adding enzyme</fullName>
    </alternativeName>
    <alternativeName>
        <fullName evidence="7">UDP-MurNAc-L-Ala-D-Glu:meso-diaminopimelate ligase</fullName>
    </alternativeName>
    <alternativeName>
        <fullName evidence="7">UDP-MurNAc-tripeptide synthetase</fullName>
    </alternativeName>
    <alternativeName>
        <fullName evidence="7">UDP-N-acetylmuramyl-tripeptide synthetase</fullName>
    </alternativeName>
</protein>
<evidence type="ECO:0000259" key="11">
    <source>
        <dbReference type="Pfam" id="PF08245"/>
    </source>
</evidence>
<gene>
    <name evidence="7" type="primary">murE</name>
    <name evidence="12" type="ORF">CDN99_04725</name>
</gene>
<keyword evidence="7" id="KW-0547">Nucleotide-binding</keyword>
<keyword evidence="7" id="KW-0460">Magnesium</keyword>
<evidence type="ECO:0000256" key="2">
    <source>
        <dbReference type="ARBA" id="ARBA00022618"/>
    </source>
</evidence>
<evidence type="ECO:0000256" key="3">
    <source>
        <dbReference type="ARBA" id="ARBA00022960"/>
    </source>
</evidence>
<feature type="binding site" evidence="7">
    <location>
        <position position="29"/>
    </location>
    <ligand>
        <name>UDP-N-acetyl-alpha-D-muramoyl-L-alanyl-D-glutamate</name>
        <dbReference type="ChEBI" id="CHEBI:83900"/>
    </ligand>
</feature>
<feature type="binding site" evidence="7">
    <location>
        <position position="478"/>
    </location>
    <ligand>
        <name>meso-2,6-diaminopimelate</name>
        <dbReference type="ChEBI" id="CHEBI:57791"/>
    </ligand>
</feature>
<dbReference type="OrthoDB" id="9800958at2"/>
<keyword evidence="6 7" id="KW-0961">Cell wall biogenesis/degradation</keyword>
<comment type="similarity">
    <text evidence="1 7">Belongs to the MurCDEF family. MurE subfamily.</text>
</comment>
<keyword evidence="13" id="KW-1185">Reference proteome</keyword>
<comment type="function">
    <text evidence="7">Catalyzes the addition of meso-diaminopimelic acid to the nucleotide precursor UDP-N-acetylmuramoyl-L-alanyl-D-glutamate (UMAG) in the biosynthesis of bacterial cell-wall peptidoglycan.</text>
</comment>
<evidence type="ECO:0000256" key="4">
    <source>
        <dbReference type="ARBA" id="ARBA00022984"/>
    </source>
</evidence>
<comment type="caution">
    <text evidence="7">Lacks conserved residue(s) required for the propagation of feature annotation.</text>
</comment>
<evidence type="ECO:0000313" key="12">
    <source>
        <dbReference type="EMBL" id="OWQ93974.1"/>
    </source>
</evidence>
<dbReference type="Pfam" id="PF08245">
    <property type="entry name" value="Mur_ligase_M"/>
    <property type="match status" value="1"/>
</dbReference>
<comment type="catalytic activity">
    <reaction evidence="7">
        <text>UDP-N-acetyl-alpha-D-muramoyl-L-alanyl-D-glutamate + meso-2,6-diaminopimelate + ATP = UDP-N-acetyl-alpha-D-muramoyl-L-alanyl-gamma-D-glutamyl-meso-2,6-diaminopimelate + ADP + phosphate + H(+)</text>
        <dbReference type="Rhea" id="RHEA:23676"/>
        <dbReference type="ChEBI" id="CHEBI:15378"/>
        <dbReference type="ChEBI" id="CHEBI:30616"/>
        <dbReference type="ChEBI" id="CHEBI:43474"/>
        <dbReference type="ChEBI" id="CHEBI:57791"/>
        <dbReference type="ChEBI" id="CHEBI:83900"/>
        <dbReference type="ChEBI" id="CHEBI:83905"/>
        <dbReference type="ChEBI" id="CHEBI:456216"/>
        <dbReference type="EC" id="6.3.2.13"/>
    </reaction>
</comment>
<keyword evidence="5 7" id="KW-0131">Cell cycle</keyword>
<keyword evidence="7" id="KW-0963">Cytoplasm</keyword>
<evidence type="ECO:0000313" key="13">
    <source>
        <dbReference type="Proteomes" id="UP000197468"/>
    </source>
</evidence>
<dbReference type="GO" id="GO:0009252">
    <property type="term" value="P:peptidoglycan biosynthetic process"/>
    <property type="evidence" value="ECO:0007669"/>
    <property type="project" value="UniProtKB-UniRule"/>
</dbReference>
<feature type="modified residue" description="N6-carboxylysine" evidence="7">
    <location>
        <position position="229"/>
    </location>
</feature>
<dbReference type="Pfam" id="PF01225">
    <property type="entry name" value="Mur_ligase"/>
    <property type="match status" value="1"/>
</dbReference>
<dbReference type="Proteomes" id="UP000197468">
    <property type="component" value="Unassembled WGS sequence"/>
</dbReference>
<name>A0A246JMU9_9BURK</name>
<comment type="pathway">
    <text evidence="7 8">Cell wall biogenesis; peptidoglycan biosynthesis.</text>
</comment>
<dbReference type="EC" id="6.3.2.13" evidence="7"/>
<dbReference type="InterPro" id="IPR000713">
    <property type="entry name" value="Mur_ligase_N"/>
</dbReference>
<dbReference type="GO" id="GO:0005524">
    <property type="term" value="F:ATP binding"/>
    <property type="evidence" value="ECO:0007669"/>
    <property type="project" value="UniProtKB-UniRule"/>
</dbReference>
<dbReference type="PANTHER" id="PTHR23135">
    <property type="entry name" value="MUR LIGASE FAMILY MEMBER"/>
    <property type="match status" value="1"/>
</dbReference>
<comment type="PTM">
    <text evidence="7">Carboxylation is probably crucial for Mg(2+) binding and, consequently, for the gamma-phosphate positioning of ATP.</text>
</comment>
<dbReference type="InterPro" id="IPR036615">
    <property type="entry name" value="Mur_ligase_C_dom_sf"/>
</dbReference>
<sequence length="510" mass="53285">MMLMHLKSPEAAARWLLEWTPSGQLRTDSRAVGPGDAFIAWPGYAKDARQFVAGALDAGAATCLVEDAGAAEYGFVDARIASLPDLKARCGQIASAFYGEPSARLSVLAVTGTNGKTSSAWWIAQALTLLGARCGVVGTLGVGQPPVPGASTTASIEATGLTTPDPVRLQEAFKRMADDGFSACAIEASSIGIEEQRLAGTRLQVALLTNFTQDHLDYHGGMEAYWTAKRKLFGWTGLRAAVLNIDDPKGAELASELAAGNGGRADGALDVWTYGLNRADARLTAQDLRHDAQGLAFTLREGEHAVAVQTALIGDYNVANLLGVIAGLRALGHPLQDIARVAALVTPVPGRMQRVGNGRELPQLVVDYAHTPDALEKALGALQPLAAARGGALRVVFGCGGDRDPGKRPLMGAIAARLAAHVVLTSDNPRTEDPAKILADIAAGLPVGAAREVIADRAEAIARAVREAGARDVVLIAGKGHEDYQEIAGERRAFSDVQAARAALIERAGL</sequence>
<feature type="binding site" evidence="7">
    <location>
        <begin position="427"/>
        <end position="430"/>
    </location>
    <ligand>
        <name>meso-2,6-diaminopimelate</name>
        <dbReference type="ChEBI" id="CHEBI:57791"/>
    </ligand>
</feature>
<dbReference type="GO" id="GO:0071555">
    <property type="term" value="P:cell wall organization"/>
    <property type="evidence" value="ECO:0007669"/>
    <property type="project" value="UniProtKB-KW"/>
</dbReference>
<feature type="domain" description="Mur ligase central" evidence="11">
    <location>
        <begin position="110"/>
        <end position="326"/>
    </location>
</feature>
<feature type="binding site" evidence="7">
    <location>
        <position position="189"/>
    </location>
    <ligand>
        <name>UDP-N-acetyl-alpha-D-muramoyl-L-alanyl-D-glutamate</name>
        <dbReference type="ChEBI" id="CHEBI:83900"/>
    </ligand>
</feature>
<feature type="binding site" evidence="7">
    <location>
        <position position="403"/>
    </location>
    <ligand>
        <name>meso-2,6-diaminopimelate</name>
        <dbReference type="ChEBI" id="CHEBI:57791"/>
    </ligand>
</feature>
<feature type="domain" description="Mur ligase C-terminal" evidence="10">
    <location>
        <begin position="350"/>
        <end position="480"/>
    </location>
</feature>